<dbReference type="Gene3D" id="1.20.1250.20">
    <property type="entry name" value="MFS general substrate transporter like domains"/>
    <property type="match status" value="1"/>
</dbReference>
<gene>
    <name evidence="6" type="ORF">ERS137965_01950</name>
</gene>
<evidence type="ECO:0000256" key="3">
    <source>
        <dbReference type="ARBA" id="ARBA00023136"/>
    </source>
</evidence>
<dbReference type="RefSeq" id="WP_042839580.1">
    <property type="nucleotide sequence ID" value="NZ_CQEJ01000009.1"/>
</dbReference>
<dbReference type="InterPro" id="IPR020846">
    <property type="entry name" value="MFS_dom"/>
</dbReference>
<name>A0A0T9TWZ2_YERAL</name>
<feature type="transmembrane region" description="Helical" evidence="4">
    <location>
        <begin position="99"/>
        <end position="117"/>
    </location>
</feature>
<evidence type="ECO:0000256" key="4">
    <source>
        <dbReference type="SAM" id="Phobius"/>
    </source>
</evidence>
<accession>A0A0T9TWZ2</accession>
<proteinExistence type="predicted"/>
<keyword evidence="1 4" id="KW-0812">Transmembrane</keyword>
<keyword evidence="3 4" id="KW-0472">Membrane</keyword>
<feature type="transmembrane region" description="Helical" evidence="4">
    <location>
        <begin position="41"/>
        <end position="63"/>
    </location>
</feature>
<dbReference type="InterPro" id="IPR036259">
    <property type="entry name" value="MFS_trans_sf"/>
</dbReference>
<evidence type="ECO:0000259" key="5">
    <source>
        <dbReference type="PROSITE" id="PS50850"/>
    </source>
</evidence>
<dbReference type="PROSITE" id="PS50850">
    <property type="entry name" value="MFS"/>
    <property type="match status" value="1"/>
</dbReference>
<feature type="transmembrane region" description="Helical" evidence="4">
    <location>
        <begin position="75"/>
        <end position="93"/>
    </location>
</feature>
<feature type="transmembrane region" description="Helical" evidence="4">
    <location>
        <begin position="7"/>
        <end position="35"/>
    </location>
</feature>
<evidence type="ECO:0000313" key="7">
    <source>
        <dbReference type="Proteomes" id="UP000041595"/>
    </source>
</evidence>
<dbReference type="eggNOG" id="COG2814">
    <property type="taxonomic scope" value="Bacteria"/>
</dbReference>
<dbReference type="SUPFAM" id="SSF103473">
    <property type="entry name" value="MFS general substrate transporter"/>
    <property type="match status" value="1"/>
</dbReference>
<organism evidence="6 7">
    <name type="scientific">Yersinia aldovae</name>
    <dbReference type="NCBI Taxonomy" id="29483"/>
    <lineage>
        <taxon>Bacteria</taxon>
        <taxon>Pseudomonadati</taxon>
        <taxon>Pseudomonadota</taxon>
        <taxon>Gammaproteobacteria</taxon>
        <taxon>Enterobacterales</taxon>
        <taxon>Yersiniaceae</taxon>
        <taxon>Yersinia</taxon>
    </lineage>
</organism>
<keyword evidence="2 4" id="KW-1133">Transmembrane helix</keyword>
<dbReference type="GO" id="GO:0022857">
    <property type="term" value="F:transmembrane transporter activity"/>
    <property type="evidence" value="ECO:0007669"/>
    <property type="project" value="InterPro"/>
</dbReference>
<feature type="domain" description="Major facilitator superfamily (MFS) profile" evidence="5">
    <location>
        <begin position="1"/>
        <end position="124"/>
    </location>
</feature>
<evidence type="ECO:0000256" key="2">
    <source>
        <dbReference type="ARBA" id="ARBA00022989"/>
    </source>
</evidence>
<evidence type="ECO:0000256" key="1">
    <source>
        <dbReference type="ARBA" id="ARBA00022692"/>
    </source>
</evidence>
<dbReference type="AlphaFoldDB" id="A0A0T9TWZ2"/>
<dbReference type="Proteomes" id="UP000041595">
    <property type="component" value="Unassembled WGS sequence"/>
</dbReference>
<sequence>MLSLFKIAGYLSLFASRIFNSIAVWIDFTLIFTVMSFHFNASAYLLGIAAALYGFPGLLLGPFIGQMADRHSPAVILLTSAYGRFIASIWLAVSTHHELFLLGVFLKMISNLGMIPAEQILIRE</sequence>
<protein>
    <submittedName>
        <fullName evidence="6">Major Facilitator Superfamily</fullName>
    </submittedName>
</protein>
<reference evidence="6 7" key="1">
    <citation type="submission" date="2015-03" db="EMBL/GenBank/DDBJ databases">
        <authorList>
            <person name="Murphy D."/>
        </authorList>
    </citation>
    <scope>NUCLEOTIDE SEQUENCE [LARGE SCALE GENOMIC DNA]</scope>
    <source>
        <strain evidence="6 7">IP06005</strain>
    </source>
</reference>
<evidence type="ECO:0000313" key="6">
    <source>
        <dbReference type="EMBL" id="CNL06707.1"/>
    </source>
</evidence>
<dbReference type="EMBL" id="CQEJ01000009">
    <property type="protein sequence ID" value="CNL06707.1"/>
    <property type="molecule type" value="Genomic_DNA"/>
</dbReference>